<dbReference type="RefSeq" id="XP_073557442.1">
    <property type="nucleotide sequence ID" value="XM_073704079.1"/>
</dbReference>
<evidence type="ECO:0000313" key="2">
    <source>
        <dbReference type="Proteomes" id="UP001642720"/>
    </source>
</evidence>
<evidence type="ECO:0000313" key="1">
    <source>
        <dbReference type="EMBL" id="TFB01241.1"/>
    </source>
</evidence>
<reference evidence="1 2" key="1">
    <citation type="submission" date="2018-01" db="EMBL/GenBank/DDBJ databases">
        <title>Genome characterization of the sugarcane-associated fungus Trichoderma ghanense CCMA-1212 and their application in lignocelulose bioconversion.</title>
        <authorList>
            <person name="Steindorff A.S."/>
            <person name="Mendes T.D."/>
            <person name="Vilela E.S.D."/>
            <person name="Rodrigues D.S."/>
            <person name="Formighieri E.F."/>
            <person name="Melo I.S."/>
            <person name="Favaro L.C.L."/>
        </authorList>
    </citation>
    <scope>NUCLEOTIDE SEQUENCE [LARGE SCALE GENOMIC DNA]</scope>
    <source>
        <strain evidence="1 2">CCMA-1212</strain>
    </source>
</reference>
<protein>
    <recommendedName>
        <fullName evidence="3">SSCRP protein</fullName>
    </recommendedName>
</protein>
<sequence>MSDFAEHTAHSGPVLDVSNRIHPETDDLSRKLSPRLAPAATISWVRDDGTSGWAGGQGPGCGRQWGRCGTTLTTLLDRGNCPLLILLQKRTSTDAWCWTCPCRYRSPIESSPEHDDPWLRMRLRYVCTRELSQETSTGTWRASHGCAVDSNDKCLGFSRRDGICGKGQHSGFVPCMQLPTLGTITIASRRRRTFAGHNGTRPALIMP</sequence>
<organism evidence="1 2">
    <name type="scientific">Trichoderma ghanense</name>
    <dbReference type="NCBI Taxonomy" id="65468"/>
    <lineage>
        <taxon>Eukaryota</taxon>
        <taxon>Fungi</taxon>
        <taxon>Dikarya</taxon>
        <taxon>Ascomycota</taxon>
        <taxon>Pezizomycotina</taxon>
        <taxon>Sordariomycetes</taxon>
        <taxon>Hypocreomycetidae</taxon>
        <taxon>Hypocreales</taxon>
        <taxon>Hypocreaceae</taxon>
        <taxon>Trichoderma</taxon>
    </lineage>
</organism>
<dbReference type="Proteomes" id="UP001642720">
    <property type="component" value="Unassembled WGS sequence"/>
</dbReference>
<evidence type="ECO:0008006" key="3">
    <source>
        <dbReference type="Google" id="ProtNLM"/>
    </source>
</evidence>
<keyword evidence="2" id="KW-1185">Reference proteome</keyword>
<name>A0ABY2H0C7_9HYPO</name>
<proteinExistence type="predicted"/>
<accession>A0ABY2H0C7</accession>
<dbReference type="EMBL" id="PPTA01000009">
    <property type="protein sequence ID" value="TFB01241.1"/>
    <property type="molecule type" value="Genomic_DNA"/>
</dbReference>
<comment type="caution">
    <text evidence="1">The sequence shown here is derived from an EMBL/GenBank/DDBJ whole genome shotgun (WGS) entry which is preliminary data.</text>
</comment>
<gene>
    <name evidence="1" type="ORF">CCMA1212_006888</name>
</gene>
<dbReference type="GeneID" id="300578529"/>